<evidence type="ECO:0000256" key="5">
    <source>
        <dbReference type="ARBA" id="ARBA00022729"/>
    </source>
</evidence>
<evidence type="ECO:0000256" key="7">
    <source>
        <dbReference type="ARBA" id="ARBA00022833"/>
    </source>
</evidence>
<dbReference type="OMA" id="YEESTCG"/>
<dbReference type="Gene3D" id="3.40.630.10">
    <property type="entry name" value="Zn peptidases"/>
    <property type="match status" value="1"/>
</dbReference>
<dbReference type="AlphaFoldDB" id="A0A058ZCU4"/>
<evidence type="ECO:0000256" key="9">
    <source>
        <dbReference type="SAM" id="SignalP"/>
    </source>
</evidence>
<dbReference type="OrthoDB" id="2214at2759"/>
<dbReference type="Proteomes" id="UP000030693">
    <property type="component" value="Unassembled WGS sequence"/>
</dbReference>
<evidence type="ECO:0000256" key="2">
    <source>
        <dbReference type="ARBA" id="ARBA00022438"/>
    </source>
</evidence>
<keyword evidence="7" id="KW-0862">Zinc</keyword>
<keyword evidence="5 9" id="KW-0732">Signal</keyword>
<dbReference type="RefSeq" id="XP_009493782.1">
    <property type="nucleotide sequence ID" value="XM_009495507.1"/>
</dbReference>
<dbReference type="GO" id="GO:0008235">
    <property type="term" value="F:metalloexopeptidase activity"/>
    <property type="evidence" value="ECO:0007669"/>
    <property type="project" value="InterPro"/>
</dbReference>
<feature type="domain" description="Peptidase M28" evidence="10">
    <location>
        <begin position="175"/>
        <end position="383"/>
    </location>
</feature>
<reference evidence="11" key="1">
    <citation type="submission" date="2013-04" db="EMBL/GenBank/DDBJ databases">
        <title>The Genome Sequence of Fonticula alba ATCC 38817.</title>
        <authorList>
            <consortium name="The Broad Institute Genomics Platform"/>
            <person name="Russ C."/>
            <person name="Cuomo C."/>
            <person name="Burger G."/>
            <person name="Gray M.W."/>
            <person name="Holland P.W.H."/>
            <person name="King N."/>
            <person name="Lang F.B.F."/>
            <person name="Roger A.J."/>
            <person name="Ruiz-Trillo I."/>
            <person name="Brown M."/>
            <person name="Walker B."/>
            <person name="Young S."/>
            <person name="Zeng Q."/>
            <person name="Gargeya S."/>
            <person name="Fitzgerald M."/>
            <person name="Haas B."/>
            <person name="Abouelleil A."/>
            <person name="Allen A.W."/>
            <person name="Alvarado L."/>
            <person name="Arachchi H.M."/>
            <person name="Berlin A.M."/>
            <person name="Chapman S.B."/>
            <person name="Gainer-Dewar J."/>
            <person name="Goldberg J."/>
            <person name="Griggs A."/>
            <person name="Gujja S."/>
            <person name="Hansen M."/>
            <person name="Howarth C."/>
            <person name="Imamovic A."/>
            <person name="Ireland A."/>
            <person name="Larimer J."/>
            <person name="McCowan C."/>
            <person name="Murphy C."/>
            <person name="Pearson M."/>
            <person name="Poon T.W."/>
            <person name="Priest M."/>
            <person name="Roberts A."/>
            <person name="Saif S."/>
            <person name="Shea T."/>
            <person name="Sisk P."/>
            <person name="Sykes S."/>
            <person name="Wortman J."/>
            <person name="Nusbaum C."/>
            <person name="Birren B."/>
        </authorList>
    </citation>
    <scope>NUCLEOTIDE SEQUENCE [LARGE SCALE GENOMIC DNA]</scope>
    <source>
        <strain evidence="11">ATCC 38817</strain>
    </source>
</reference>
<dbReference type="InterPro" id="IPR007484">
    <property type="entry name" value="Peptidase_M28"/>
</dbReference>
<dbReference type="GO" id="GO:0006508">
    <property type="term" value="P:proteolysis"/>
    <property type="evidence" value="ECO:0007669"/>
    <property type="project" value="UniProtKB-KW"/>
</dbReference>
<proteinExistence type="inferred from homology"/>
<dbReference type="PANTHER" id="PTHR12147">
    <property type="entry name" value="METALLOPEPTIDASE M28 FAMILY MEMBER"/>
    <property type="match status" value="1"/>
</dbReference>
<evidence type="ECO:0000256" key="1">
    <source>
        <dbReference type="ARBA" id="ARBA00001947"/>
    </source>
</evidence>
<dbReference type="GO" id="GO:0004177">
    <property type="term" value="F:aminopeptidase activity"/>
    <property type="evidence" value="ECO:0007669"/>
    <property type="project" value="UniProtKB-KW"/>
</dbReference>
<keyword evidence="3" id="KW-0645">Protease</keyword>
<keyword evidence="12" id="KW-1185">Reference proteome</keyword>
<feature type="chain" id="PRO_5001571977" description="Peptidase M28 domain-containing protein" evidence="9">
    <location>
        <begin position="23"/>
        <end position="392"/>
    </location>
</feature>
<comment type="similarity">
    <text evidence="8">Belongs to the peptidase M28 family. M28E subfamily.</text>
</comment>
<dbReference type="Pfam" id="PF04389">
    <property type="entry name" value="Peptidase_M28"/>
    <property type="match status" value="1"/>
</dbReference>
<dbReference type="PANTHER" id="PTHR12147:SF56">
    <property type="entry name" value="AMINOPEPTIDASE YDR415C-RELATED"/>
    <property type="match status" value="1"/>
</dbReference>
<evidence type="ECO:0000256" key="3">
    <source>
        <dbReference type="ARBA" id="ARBA00022670"/>
    </source>
</evidence>
<dbReference type="GO" id="GO:0046872">
    <property type="term" value="F:metal ion binding"/>
    <property type="evidence" value="ECO:0007669"/>
    <property type="project" value="UniProtKB-KW"/>
</dbReference>
<evidence type="ECO:0000259" key="10">
    <source>
        <dbReference type="Pfam" id="PF04389"/>
    </source>
</evidence>
<comment type="cofactor">
    <cofactor evidence="1">
        <name>Zn(2+)</name>
        <dbReference type="ChEBI" id="CHEBI:29105"/>
    </cofactor>
</comment>
<gene>
    <name evidence="11" type="ORF">H696_01603</name>
</gene>
<accession>A0A058ZCU4</accession>
<dbReference type="eggNOG" id="KOG2195">
    <property type="taxonomic scope" value="Eukaryota"/>
</dbReference>
<dbReference type="InterPro" id="IPR045175">
    <property type="entry name" value="M28_fam"/>
</dbReference>
<keyword evidence="6" id="KW-0378">Hydrolase</keyword>
<feature type="signal peptide" evidence="9">
    <location>
        <begin position="1"/>
        <end position="22"/>
    </location>
</feature>
<keyword evidence="2" id="KW-0031">Aminopeptidase</keyword>
<keyword evidence="4" id="KW-0479">Metal-binding</keyword>
<evidence type="ECO:0000313" key="12">
    <source>
        <dbReference type="Proteomes" id="UP000030693"/>
    </source>
</evidence>
<evidence type="ECO:0000256" key="4">
    <source>
        <dbReference type="ARBA" id="ARBA00022723"/>
    </source>
</evidence>
<sequence>MALSLACWGLMALFALIASAQASFLPTDPSGLRLIQVGPNPETDRRLVSPREILRMVHERHENPSVMMGPGFVDLTGLEYDPAELSLDATNTYTYPNNATQQHIVWPLIQELDKDKMTSFLGTFSTFHNRYYMSPTGVESHEWLLDHVTSIARQAGRNDISCRFHHHVDFPQPSVICTMRGNSPNSTIRNQIVVCSAHSDSINTKQPLNGRAPGVDDDGSGVAGCVEIMRVLANSNYRPSRTIEFHAYAAEEVGLRGSASVAQTYFAKGTPVYAVAQNEMSGYVKPGITPHINLVNDNVHQGLVSLMEELALEYVDLPTRRTTCGYACSDHASWTQYGIGAVATAEAGPKDDWVNPKMHTDGDDMDLFNPDYALEFAKLNMAFIVECAEFRG</sequence>
<evidence type="ECO:0000313" key="11">
    <source>
        <dbReference type="EMBL" id="KCV72204.1"/>
    </source>
</evidence>
<evidence type="ECO:0000256" key="6">
    <source>
        <dbReference type="ARBA" id="ARBA00022801"/>
    </source>
</evidence>
<name>A0A058ZCU4_FONAL</name>
<organism evidence="11">
    <name type="scientific">Fonticula alba</name>
    <name type="common">Slime mold</name>
    <dbReference type="NCBI Taxonomy" id="691883"/>
    <lineage>
        <taxon>Eukaryota</taxon>
        <taxon>Rotosphaerida</taxon>
        <taxon>Fonticulaceae</taxon>
        <taxon>Fonticula</taxon>
    </lineage>
</organism>
<dbReference type="GeneID" id="20526328"/>
<evidence type="ECO:0000256" key="8">
    <source>
        <dbReference type="ARBA" id="ARBA00043962"/>
    </source>
</evidence>
<dbReference type="SUPFAM" id="SSF53187">
    <property type="entry name" value="Zn-dependent exopeptidases"/>
    <property type="match status" value="1"/>
</dbReference>
<dbReference type="STRING" id="691883.A0A058ZCU4"/>
<dbReference type="EMBL" id="KB932202">
    <property type="protein sequence ID" value="KCV72204.1"/>
    <property type="molecule type" value="Genomic_DNA"/>
</dbReference>
<protein>
    <recommendedName>
        <fullName evidence="10">Peptidase M28 domain-containing protein</fullName>
    </recommendedName>
</protein>